<feature type="coiled-coil region" evidence="1">
    <location>
        <begin position="89"/>
        <end position="169"/>
    </location>
</feature>
<evidence type="ECO:0000313" key="5">
    <source>
        <dbReference type="Proteomes" id="UP000198771"/>
    </source>
</evidence>
<dbReference type="PANTHER" id="PTHR39082:SF1">
    <property type="entry name" value="SCAVENGER RECEPTOR CLASS A MEMBER 3"/>
    <property type="match status" value="1"/>
</dbReference>
<dbReference type="EMBL" id="FMXO01000001">
    <property type="protein sequence ID" value="SDB05084.1"/>
    <property type="molecule type" value="Genomic_DNA"/>
</dbReference>
<dbReference type="Proteomes" id="UP000198771">
    <property type="component" value="Unassembled WGS sequence"/>
</dbReference>
<dbReference type="InterPro" id="IPR052376">
    <property type="entry name" value="Oxidative_Scav/Glycosyltrans"/>
</dbReference>
<proteinExistence type="predicted"/>
<evidence type="ECO:0000259" key="3">
    <source>
        <dbReference type="Pfam" id="PF24481"/>
    </source>
</evidence>
<protein>
    <submittedName>
        <fullName evidence="4">Uncharacterized protein</fullName>
    </submittedName>
</protein>
<keyword evidence="1" id="KW-0175">Coiled coil</keyword>
<dbReference type="InterPro" id="IPR003743">
    <property type="entry name" value="Zf-RING_7"/>
</dbReference>
<dbReference type="Pfam" id="PF02591">
    <property type="entry name" value="Zn_ribbon_9"/>
    <property type="match status" value="1"/>
</dbReference>
<keyword evidence="5" id="KW-1185">Reference proteome</keyword>
<evidence type="ECO:0000313" key="4">
    <source>
        <dbReference type="EMBL" id="SDB05084.1"/>
    </source>
</evidence>
<dbReference type="PANTHER" id="PTHR39082">
    <property type="entry name" value="PHOSPHOLIPASE C-BETA-2-RELATED"/>
    <property type="match status" value="1"/>
</dbReference>
<dbReference type="STRING" id="617002.SAMN05660653_00261"/>
<sequence length="245" mass="28168">MKQIEQLVALQMIDDEMMHLNGFLKNAPAELERMEARHLELKDAVAQVNAKIAIITKQRDDLGREIEDTAMKIKKSKNKLMMVSNSKEHQAMMREIDNLEKTNRSREEEKVSLLEELARQEERLDMAQGELKSLQQEISQKKKQINQKLQASKARLEVLQNLRGDAEEVIPKPILSRYQFIRSRLSQPVVVSVGEGVCKGCNISIPPQTYNVLQKGEQILSCPNCQRIIYWSEHFATEEEEAEAV</sequence>
<organism evidence="4 5">
    <name type="scientific">Desulfonatronum thiosulfatophilum</name>
    <dbReference type="NCBI Taxonomy" id="617002"/>
    <lineage>
        <taxon>Bacteria</taxon>
        <taxon>Pseudomonadati</taxon>
        <taxon>Thermodesulfobacteriota</taxon>
        <taxon>Desulfovibrionia</taxon>
        <taxon>Desulfovibrionales</taxon>
        <taxon>Desulfonatronaceae</taxon>
        <taxon>Desulfonatronum</taxon>
    </lineage>
</organism>
<feature type="domain" description="C4-type zinc ribbon" evidence="2">
    <location>
        <begin position="197"/>
        <end position="229"/>
    </location>
</feature>
<dbReference type="AlphaFoldDB" id="A0A1G6A9I5"/>
<dbReference type="Pfam" id="PF24481">
    <property type="entry name" value="CT398_CC"/>
    <property type="match status" value="1"/>
</dbReference>
<reference evidence="4 5" key="1">
    <citation type="submission" date="2016-10" db="EMBL/GenBank/DDBJ databases">
        <authorList>
            <person name="de Groot N.N."/>
        </authorList>
    </citation>
    <scope>NUCLEOTIDE SEQUENCE [LARGE SCALE GENOMIC DNA]</scope>
    <source>
        <strain evidence="4 5">ASO4-2</strain>
    </source>
</reference>
<evidence type="ECO:0000259" key="2">
    <source>
        <dbReference type="Pfam" id="PF02591"/>
    </source>
</evidence>
<evidence type="ECO:0000256" key="1">
    <source>
        <dbReference type="SAM" id="Coils"/>
    </source>
</evidence>
<gene>
    <name evidence="4" type="ORF">SAMN05660653_00261</name>
</gene>
<dbReference type="Gene3D" id="1.10.287.1490">
    <property type="match status" value="1"/>
</dbReference>
<name>A0A1G6A9I5_9BACT</name>
<dbReference type="InterPro" id="IPR056003">
    <property type="entry name" value="CT398_CC_hairpin"/>
</dbReference>
<accession>A0A1G6A9I5</accession>
<feature type="domain" description="CT398-like coiled coil hairpin" evidence="3">
    <location>
        <begin position="10"/>
        <end position="184"/>
    </location>
</feature>